<dbReference type="Proteomes" id="UP001177260">
    <property type="component" value="Unassembled WGS sequence"/>
</dbReference>
<sequence length="270" mass="30610">MTSQLQYPSSASSPSSTSDSSTTSRPWNPQPDDSSTEDEEEVLFDLDETAMAEIPVRLQRTMREIQRERVRRFSQRAENMALAVNVNVNMNMNMTMVIRTGTRSPRTNDNYADRWVQDVMARISTDQETSMSRGTREVVNMDVDPFEREGSDEATAAHTTYNEHDSLTSSRRYYGRTMSGRNAFLGSTRSFEKNALARCNGGRHIDMSEEKFAVDHVSEVDVLAAGNGNKMQQRRGGKKGQFRKTIMSAVRVRVKKSLQRVSMLLRSERG</sequence>
<protein>
    <submittedName>
        <fullName evidence="1">Uncharacterized protein</fullName>
    </submittedName>
</protein>
<reference evidence="1 2" key="1">
    <citation type="journal article" date="2023" name="ACS Omega">
        <title>Identification of the Neoaspergillic Acid Biosynthesis Gene Cluster by Establishing an In Vitro CRISPR-Ribonucleoprotein Genetic System in Aspergillus melleus.</title>
        <authorList>
            <person name="Yuan B."/>
            <person name="Grau M.F."/>
            <person name="Murata R.M."/>
            <person name="Torok T."/>
            <person name="Venkateswaran K."/>
            <person name="Stajich J.E."/>
            <person name="Wang C.C.C."/>
        </authorList>
    </citation>
    <scope>NUCLEOTIDE SEQUENCE [LARGE SCALE GENOMIC DNA]</scope>
    <source>
        <strain evidence="1 2">IMV 1140</strain>
    </source>
</reference>
<proteinExistence type="predicted"/>
<organism evidence="1 2">
    <name type="scientific">Aspergillus melleus</name>
    <dbReference type="NCBI Taxonomy" id="138277"/>
    <lineage>
        <taxon>Eukaryota</taxon>
        <taxon>Fungi</taxon>
        <taxon>Dikarya</taxon>
        <taxon>Ascomycota</taxon>
        <taxon>Pezizomycotina</taxon>
        <taxon>Eurotiomycetes</taxon>
        <taxon>Eurotiomycetidae</taxon>
        <taxon>Eurotiales</taxon>
        <taxon>Aspergillaceae</taxon>
        <taxon>Aspergillus</taxon>
        <taxon>Aspergillus subgen. Circumdati</taxon>
    </lineage>
</organism>
<evidence type="ECO:0000313" key="2">
    <source>
        <dbReference type="Proteomes" id="UP001177260"/>
    </source>
</evidence>
<dbReference type="EMBL" id="JAOPJF010000074">
    <property type="protein sequence ID" value="KAK1140809.1"/>
    <property type="molecule type" value="Genomic_DNA"/>
</dbReference>
<keyword evidence="2" id="KW-1185">Reference proteome</keyword>
<name>A0ACC3ATZ8_9EURO</name>
<comment type="caution">
    <text evidence="1">The sequence shown here is derived from an EMBL/GenBank/DDBJ whole genome shotgun (WGS) entry which is preliminary data.</text>
</comment>
<accession>A0ACC3ATZ8</accession>
<gene>
    <name evidence="1" type="ORF">N8T08_009805</name>
</gene>
<evidence type="ECO:0000313" key="1">
    <source>
        <dbReference type="EMBL" id="KAK1140809.1"/>
    </source>
</evidence>